<feature type="domain" description="Cystatin" evidence="10">
    <location>
        <begin position="2207"/>
        <end position="2297"/>
    </location>
</feature>
<dbReference type="PANTHER" id="PTHR13814">
    <property type="entry name" value="FETUIN"/>
    <property type="match status" value="1"/>
</dbReference>
<evidence type="ECO:0000256" key="6">
    <source>
        <dbReference type="ARBA" id="ARBA00023157"/>
    </source>
</evidence>
<dbReference type="Gene3D" id="3.90.70.10">
    <property type="entry name" value="Cysteine proteinases"/>
    <property type="match status" value="1"/>
</dbReference>
<feature type="domain" description="Cystatin" evidence="10">
    <location>
        <begin position="1415"/>
        <end position="1504"/>
    </location>
</feature>
<dbReference type="PROSITE" id="PS00640">
    <property type="entry name" value="THIOL_PROTEASE_ASN"/>
    <property type="match status" value="1"/>
</dbReference>
<dbReference type="SMART" id="SM00848">
    <property type="entry name" value="Inhibitor_I29"/>
    <property type="match status" value="1"/>
</dbReference>
<organism evidence="13 14">
    <name type="scientific">Spodoptera litura</name>
    <name type="common">Asian cotton leafworm</name>
    <dbReference type="NCBI Taxonomy" id="69820"/>
    <lineage>
        <taxon>Eukaryota</taxon>
        <taxon>Metazoa</taxon>
        <taxon>Ecdysozoa</taxon>
        <taxon>Arthropoda</taxon>
        <taxon>Hexapoda</taxon>
        <taxon>Insecta</taxon>
        <taxon>Pterygota</taxon>
        <taxon>Neoptera</taxon>
        <taxon>Endopterygota</taxon>
        <taxon>Lepidoptera</taxon>
        <taxon>Glossata</taxon>
        <taxon>Ditrysia</taxon>
        <taxon>Noctuoidea</taxon>
        <taxon>Noctuidae</taxon>
        <taxon>Amphipyrinae</taxon>
        <taxon>Spodoptera</taxon>
    </lineage>
</organism>
<dbReference type="InterPro" id="IPR046350">
    <property type="entry name" value="Cystatin_sf"/>
</dbReference>
<dbReference type="GO" id="GO:0005576">
    <property type="term" value="C:extracellular region"/>
    <property type="evidence" value="ECO:0007669"/>
    <property type="project" value="TreeGrafter"/>
</dbReference>
<dbReference type="InterPro" id="IPR025660">
    <property type="entry name" value="Pept_his_AS"/>
</dbReference>
<dbReference type="SMART" id="SM00043">
    <property type="entry name" value="CY"/>
    <property type="match status" value="18"/>
</dbReference>
<feature type="domain" description="Cystatin" evidence="10">
    <location>
        <begin position="1514"/>
        <end position="1603"/>
    </location>
</feature>
<feature type="domain" description="Peptidase C1A papain C-terminal" evidence="11">
    <location>
        <begin position="3133"/>
        <end position="3350"/>
    </location>
</feature>
<evidence type="ECO:0000313" key="13">
    <source>
        <dbReference type="Proteomes" id="UP000301870"/>
    </source>
</evidence>
<feature type="compositionally biased region" description="Acidic residues" evidence="8">
    <location>
        <begin position="2442"/>
        <end position="2456"/>
    </location>
</feature>
<keyword evidence="2 9" id="KW-0732">Signal</keyword>
<keyword evidence="3" id="KW-0378">Hydrolase</keyword>
<dbReference type="InterPro" id="IPR000668">
    <property type="entry name" value="Peptidase_C1A_C"/>
</dbReference>
<accession>A0A9J7DWV0</accession>
<feature type="domain" description="Cystatin" evidence="10">
    <location>
        <begin position="1118"/>
        <end position="1207"/>
    </location>
</feature>
<feature type="domain" description="Cystatin" evidence="10">
    <location>
        <begin position="1811"/>
        <end position="1900"/>
    </location>
</feature>
<dbReference type="OrthoDB" id="387093at2759"/>
<proteinExistence type="predicted"/>
<feature type="domain" description="Cystatin" evidence="10">
    <location>
        <begin position="2333"/>
        <end position="2440"/>
    </location>
</feature>
<feature type="domain" description="Cystatin" evidence="10">
    <location>
        <begin position="2108"/>
        <end position="2197"/>
    </location>
</feature>
<feature type="region of interest" description="Disordered" evidence="8">
    <location>
        <begin position="2441"/>
        <end position="2469"/>
    </location>
</feature>
<dbReference type="SUPFAM" id="SSF54001">
    <property type="entry name" value="Cysteine proteinases"/>
    <property type="match status" value="1"/>
</dbReference>
<evidence type="ECO:0000256" key="5">
    <source>
        <dbReference type="ARBA" id="ARBA00023145"/>
    </source>
</evidence>
<reference evidence="14" key="1">
    <citation type="submission" date="2025-08" db="UniProtKB">
        <authorList>
            <consortium name="RefSeq"/>
        </authorList>
    </citation>
    <scope>IDENTIFICATION</scope>
    <source>
        <strain evidence="14">Ishihara</strain>
        <tissue evidence="14">Whole body</tissue>
    </source>
</reference>
<dbReference type="PROSITE" id="PS00639">
    <property type="entry name" value="THIOL_PROTEASE_HIS"/>
    <property type="match status" value="1"/>
</dbReference>
<evidence type="ECO:0000256" key="3">
    <source>
        <dbReference type="ARBA" id="ARBA00022801"/>
    </source>
</evidence>
<dbReference type="InterPro" id="IPR000010">
    <property type="entry name" value="Cystatin_dom"/>
</dbReference>
<feature type="domain" description="Cathepsin propeptide inhibitor" evidence="12">
    <location>
        <begin position="3046"/>
        <end position="3104"/>
    </location>
</feature>
<evidence type="ECO:0000256" key="4">
    <source>
        <dbReference type="ARBA" id="ARBA00022807"/>
    </source>
</evidence>
<gene>
    <name evidence="14" type="primary">LOC111350680</name>
</gene>
<feature type="region of interest" description="Disordered" evidence="8">
    <location>
        <begin position="895"/>
        <end position="915"/>
    </location>
</feature>
<keyword evidence="4" id="KW-0788">Thiol protease</keyword>
<evidence type="ECO:0000259" key="10">
    <source>
        <dbReference type="SMART" id="SM00043"/>
    </source>
</evidence>
<evidence type="ECO:0000259" key="11">
    <source>
        <dbReference type="SMART" id="SM00645"/>
    </source>
</evidence>
<keyword evidence="5" id="KW-0865">Zymogen</keyword>
<dbReference type="InterPro" id="IPR000169">
    <property type="entry name" value="Pept_cys_AS"/>
</dbReference>
<feature type="chain" id="PRO_5039934083" evidence="9">
    <location>
        <begin position="21"/>
        <end position="3351"/>
    </location>
</feature>
<feature type="compositionally biased region" description="Basic and acidic residues" evidence="8">
    <location>
        <begin position="290"/>
        <end position="300"/>
    </location>
</feature>
<evidence type="ECO:0000256" key="2">
    <source>
        <dbReference type="ARBA" id="ARBA00022729"/>
    </source>
</evidence>
<dbReference type="InterPro" id="IPR039417">
    <property type="entry name" value="Peptidase_C1A_papain-like"/>
</dbReference>
<feature type="domain" description="Cystatin" evidence="10">
    <location>
        <begin position="1910"/>
        <end position="1999"/>
    </location>
</feature>
<dbReference type="Pfam" id="PF00031">
    <property type="entry name" value="Cystatin"/>
    <property type="match status" value="5"/>
</dbReference>
<keyword evidence="1" id="KW-0645">Protease</keyword>
<dbReference type="Gene3D" id="3.10.450.10">
    <property type="match status" value="22"/>
</dbReference>
<feature type="region of interest" description="Disordered" evidence="8">
    <location>
        <begin position="276"/>
        <end position="314"/>
    </location>
</feature>
<protein>
    <submittedName>
        <fullName evidence="14">Uncharacterized protein LOC111350680</fullName>
    </submittedName>
</protein>
<dbReference type="GO" id="GO:0008234">
    <property type="term" value="F:cysteine-type peptidase activity"/>
    <property type="evidence" value="ECO:0007669"/>
    <property type="project" value="UniProtKB-KW"/>
</dbReference>
<dbReference type="PRINTS" id="PR00705">
    <property type="entry name" value="PAPAIN"/>
</dbReference>
<dbReference type="RefSeq" id="XP_022818091.1">
    <property type="nucleotide sequence ID" value="XM_022962323.1"/>
</dbReference>
<evidence type="ECO:0000256" key="9">
    <source>
        <dbReference type="SAM" id="SignalP"/>
    </source>
</evidence>
<evidence type="ECO:0000259" key="12">
    <source>
        <dbReference type="SMART" id="SM00848"/>
    </source>
</evidence>
<dbReference type="FunFam" id="3.90.70.10:FF:000130">
    <property type="entry name" value="Cysteine proteinase 1"/>
    <property type="match status" value="1"/>
</dbReference>
<feature type="domain" description="Cystatin" evidence="10">
    <location>
        <begin position="1613"/>
        <end position="1702"/>
    </location>
</feature>
<dbReference type="InterPro" id="IPR013201">
    <property type="entry name" value="Prot_inhib_I29"/>
</dbReference>
<dbReference type="CDD" id="cd02248">
    <property type="entry name" value="Peptidase_C1A"/>
    <property type="match status" value="1"/>
</dbReference>
<evidence type="ECO:0000256" key="8">
    <source>
        <dbReference type="SAM" id="MobiDB-lite"/>
    </source>
</evidence>
<keyword evidence="7" id="KW-0325">Glycoprotein</keyword>
<dbReference type="GO" id="GO:0006508">
    <property type="term" value="P:proteolysis"/>
    <property type="evidence" value="ECO:0007669"/>
    <property type="project" value="UniProtKB-KW"/>
</dbReference>
<keyword evidence="13" id="KW-1185">Reference proteome</keyword>
<evidence type="ECO:0000256" key="7">
    <source>
        <dbReference type="ARBA" id="ARBA00023180"/>
    </source>
</evidence>
<feature type="region of interest" description="Disordered" evidence="8">
    <location>
        <begin position="2316"/>
        <end position="2347"/>
    </location>
</feature>
<dbReference type="KEGG" id="sliu:111350680"/>
<feature type="domain" description="Cystatin" evidence="10">
    <location>
        <begin position="657"/>
        <end position="768"/>
    </location>
</feature>
<feature type="domain" description="Cystatin" evidence="10">
    <location>
        <begin position="1217"/>
        <end position="1306"/>
    </location>
</feature>
<feature type="domain" description="Cystatin" evidence="10">
    <location>
        <begin position="163"/>
        <end position="270"/>
    </location>
</feature>
<feature type="signal peptide" evidence="9">
    <location>
        <begin position="1"/>
        <end position="20"/>
    </location>
</feature>
<dbReference type="SMART" id="SM00645">
    <property type="entry name" value="Pept_C1"/>
    <property type="match status" value="1"/>
</dbReference>
<evidence type="ECO:0000313" key="14">
    <source>
        <dbReference type="RefSeq" id="XP_022818091.1"/>
    </source>
</evidence>
<dbReference type="CDD" id="cd00042">
    <property type="entry name" value="CY"/>
    <property type="match status" value="18"/>
</dbReference>
<dbReference type="Pfam" id="PF00112">
    <property type="entry name" value="Peptidase_C1"/>
    <property type="match status" value="1"/>
</dbReference>
<feature type="domain" description="Cystatin" evidence="10">
    <location>
        <begin position="1712"/>
        <end position="1801"/>
    </location>
</feature>
<dbReference type="GO" id="GO:0004869">
    <property type="term" value="F:cysteine-type endopeptidase inhibitor activity"/>
    <property type="evidence" value="ECO:0007669"/>
    <property type="project" value="InterPro"/>
</dbReference>
<dbReference type="Pfam" id="PF08246">
    <property type="entry name" value="Inhibitor_I29"/>
    <property type="match status" value="1"/>
</dbReference>
<feature type="domain" description="Cystatin" evidence="10">
    <location>
        <begin position="540"/>
        <end position="646"/>
    </location>
</feature>
<name>A0A9J7DWV0_SPOLT</name>
<feature type="domain" description="Cystatin" evidence="10">
    <location>
        <begin position="2009"/>
        <end position="2098"/>
    </location>
</feature>
<dbReference type="InterPro" id="IPR038765">
    <property type="entry name" value="Papain-like_cys_pep_sf"/>
</dbReference>
<dbReference type="GeneID" id="111350680"/>
<feature type="domain" description="Cystatin" evidence="10">
    <location>
        <begin position="1316"/>
        <end position="1405"/>
    </location>
</feature>
<keyword evidence="6" id="KW-1015">Disulfide bond</keyword>
<sequence length="3351" mass="378787">MNVNKYLIIFKLLLFSGCLCEISEGEKEKLLNGFLEHYNSLPNQIYQSNEGSLQSTQQVDDTTYEIVAKIKVKEIQNAEVTKSLTCAATVKDSDDHVAVTNSHCHEPRQEDSSQEVATEAQAEVAESVVERRPVQLDNEVQSDTAITSGEQFIAIPRDQPSVPCFGCATHVNPQAAGVSDLASLGLRHLDIHQPTMKHTLERVLDVERQVQVVNGVRYILTMSVHFDNCSDIQPENCVFSNICKITFLVKPWVKLPNGGNYRAILGNNCTEEWQYGDNGEVLPDTMDNQAQDKDRGSKGDDGDDIQVKYNSDVQSQPNMERTLTDEEMKNLEEQIIPNNQFQENYQRSFTVSPDTPGENKEHVFKVESNKHNVNTIPVTEQTLNINLDKKKAIDDLLNYFDFSGFKLKTESTVPASRARRSYDYDLQLLTLAEDYHGIKNSIKNARFVYGLAQTMVNYLNEIDMEVKNREIKSVIKAEEETDSLQRYIYVQASVTIPCDKVECEPRDTGTQICNGVLDATNDDSPQIISSFCYNDNKERDYRDIVKVIPLDDPVLQNLALEAVKKIESESNSENALKVNKIISALTQVTSGTLTKFSIIVDNLKCNKSVPQALRINCTVLEQLGSQICEIIVHERHWLKETKISYSCTDRPVDMKISKLKSITPSINVEDPKIIEMLQEAIQFLETQSEKNNKQKIVNVTSISSQIIAGFLTKIEFLVGYTNCTSGNELIDESNKCHLLKGQNLRLCKAQFWDRSWIIDGRQVEVSCDDVKRKKRSVDFVEGQRNENRSPENKYKKLANESLQKFMQSSLNHQHYEVVKVDKVDDQNLPDKLIRIQFSISPTNCKLKYGILSPTECHVINPENIIHCHSKILENVWVDKKQLFVNCNLKDYRQHKTSSGLHERDSNDSKYYSKNSDSLKQNLKDTNAMHIAVEALQAYLKKNPESLLLRVTLVDKVVIKGLTTKIVFLASHTEDDDGDTICYAEFFATNTSKGVTEVKCYSIGLPIKRTEVTDEDPNYYKYIQMADESLYIYLQKINSSQLYTVASIESVMVQWDEGIKTQINFIISPTDLENHENQGQLCRAEIREQPWIHKKNINVKCELERNLYRSKRQVHDENNVDGGLIDHDPNDPNYRVLAEESLLKFVADSGTTQPLKVVKVEKVTTQVVSGLLTRIDFVISGGQDINKCHSKIWEQPWLDRKDIDVSCHNGDQRSKREAITGGLADQDPNDAKYRVLAEESLLKFVADSGTTQPLKVVKVEKVTTQVVSGLLTRIDFVISGGQDINKCHSKIWEQPWMNRKDIDVSCHNGDQRSKREAIAGGLADQDPNDAKYRLLAEESLLKFVADSGTTQPLKVVKVEKVTTQVVSGLLTRIDFVISGGQDINKCHSKIWEQSWMNRKDIDVSCHNGDQRSKRQAIAGGLADQDPNDAKYRLLAEESLLKFVADSGTTQPLKVVKVEKVTTQVVSGLLTRIDFVISGGQDINKCHSKIWEQSWMNRKDIDVSCHNGDQRSKRQAIAGGLADQDPNDAKYRLLAEESLLKFVADSGTTQPLKVVKVEKVTTQVVSGLLTRIDFVISGGQDINKCHSKIWEQSWMNRKDIDVSCHNGDQRSKRQAIAGGLADQDPNDAKYRLLAEESLLKFVADSGTTQPLKVVKVEKVTTQVVSGLLTRIDFVISGGQDINKCHSKIWEQSWMNRKDIDVSCHNGDQRSKRQAIAGGLADQDPNDAKYRLLAEESLLKFVADSGTTQPLKVVKVEKVTTQVVSGLLTRIDFVISGGQDINKCHSKIWEQSWMNRKDIDVSCHNGDQRSKRQAIAGGLADQDPNDAKYRLLAEESLLKFVADSGTTQPLKVVKVEKVTTQVVSGLLTRIDFVISGGQDINKCHSKIWEQSWMNRKDIDVSCHNGDQRSKRQAIAGGLADQDPNDAKYRLLAEESLLKFVADSGTTQPLKVVKVEKVTTQVVSGLLTRIDFVISGGQDINKCHSKIWEQSWMNRKDIDVSCHNGDQRSKRQAIAGGLADQDPNDAKYRLLAEESLLKFVADSGTTQPLKVVKVEKVTTQVVSGLLTRIDFVISGGQDINKCHSKIWEQSWMNRKDIDVSCHNGDQRSKRQAIAGGLADQDPNDAKYRLLAEESLLKFVADSGTTQPLKVVKVEKVTTQVVSGLLTRIDFVISGGQDINKCHSKIWEQSWMNRKDIDVSCHNGDQRSKRQAIAGGLADQDPNDAKYRLLAEESLLKFVADSGTTQPLKVVKVEKVTTQVVSGLLTRIDFTISDGNANTMKCHSKIFEQVWVERKEVNVECVPVNIRARRDLGMPRGLVEQNFEKKSVPTSSSEKDLHNVRGDDEEEQNPNKPEYKLLVEESLRKFQQKSGVYHKVLEVKRVLTRVVSGLKYNIDFTAAPTACSVNESRVNARRCKTDDGVILYCHTEIWDRPWLRKKKIDVQCNDPSDDRDDFEENDSDVDVVKPENESNNSENHMKLANEATEKYLTASNRKYVHKVTAIQSVSEQQLDGTFTIDFTISPTTCLRNVTNKDSCKVKQPVVVFHCNAKIRNRPWGNNESEIEVTCKKASERVNNSKKDKRDVGVRSARQTVDDAEEMDEDIIYYYADRALQHVNDHSRSNNLHKLISIHAVQSSLQMGARTVKMYIEIAETYCLRHQRTKDLANCEELNGLSHRLCLARLWPAPDEELITRHVSVVCDDEEDFVAISGVNVPELLRLSMMELEKAAGVKYKLVHQGEPQVIPSLDSRQPFKINFVVAYTNCSVEVDLDKNPFQCYINHEIPSKSCHSFIWLKTDIKTISYINVKCTPLNRLRRSTNQTNLSSENEEIKSMVAAALEKLEMSSLHRYKQRVLQINSYSTKITSGKVTTIDFDVGYTSCLKYEWVENITSCDFLEHLPRRRCVAQIWERLWIKNGQNIDVNCVDDETPLESHIEFESAEMANALAREALKHIEAKYPHPSKQKVVRIFSLEKQVVAGIHYKMKIEVGFTDCVALSDQTDCKLIKDHGLNKFCRVNVWVRPWTDHPPNFRVSCDFQEGATHDLYHHVQAEQLFYSFLTTYSPSYVNDYSQMQKRFEIFKNNIKKIHEFNVHEKGTAIYGVTRFADLTYEEFSSIYMGLNTNLTNENQVPMKKADIPDIKIPEDFDWREHDAVTEVKDQGSCGSCWAFSVTGNIEGQWKMQSGQLISLSEQELVDCDKLDDGCNGGLPDNAYRAIEQMGGLELESDYPYEGVGEKCEFNKTLAKVQISGAVNITTNETGMAQWLVHNGPISIGINANAMQFYMGGISHPWKMLCNPTNLDHGVLIVGYGIKDYPLFHKKLPYWIIKNSWGKSWGEQGYYRVYRGDGTCGVNQMASSAII</sequence>
<dbReference type="SUPFAM" id="SSF54403">
    <property type="entry name" value="Cystatin/monellin"/>
    <property type="match status" value="22"/>
</dbReference>
<dbReference type="InterPro" id="IPR050735">
    <property type="entry name" value="Kininogen_Fetuin_HRG"/>
</dbReference>
<evidence type="ECO:0000256" key="1">
    <source>
        <dbReference type="ARBA" id="ARBA00022670"/>
    </source>
</evidence>
<feature type="compositionally biased region" description="Basic and acidic residues" evidence="8">
    <location>
        <begin position="2317"/>
        <end position="2337"/>
    </location>
</feature>
<dbReference type="PROSITE" id="PS00139">
    <property type="entry name" value="THIOL_PROTEASE_CYS"/>
    <property type="match status" value="1"/>
</dbReference>
<dbReference type="PANTHER" id="PTHR13814:SF16">
    <property type="entry name" value="CYSTATIN"/>
    <property type="match status" value="1"/>
</dbReference>
<feature type="domain" description="Cystatin" evidence="10">
    <location>
        <begin position="2920"/>
        <end position="3027"/>
    </location>
</feature>
<dbReference type="InterPro" id="IPR025661">
    <property type="entry name" value="Pept_asp_AS"/>
</dbReference>
<feature type="domain" description="Cystatin" evidence="10">
    <location>
        <begin position="2805"/>
        <end position="2917"/>
    </location>
</feature>
<dbReference type="Proteomes" id="UP000301870">
    <property type="component" value="Chromosome 11"/>
</dbReference>